<protein>
    <recommendedName>
        <fullName evidence="2">VWFA domain-containing protein</fullName>
    </recommendedName>
</protein>
<comment type="caution">
    <text evidence="3">The sequence shown here is derived from an EMBL/GenBank/DDBJ whole genome shotgun (WGS) entry which is preliminary data.</text>
</comment>
<feature type="transmembrane region" description="Helical" evidence="1">
    <location>
        <begin position="653"/>
        <end position="672"/>
    </location>
</feature>
<keyword evidence="4" id="KW-1185">Reference proteome</keyword>
<organism evidence="3 4">
    <name type="scientific">Bythopirellula polymerisocia</name>
    <dbReference type="NCBI Taxonomy" id="2528003"/>
    <lineage>
        <taxon>Bacteria</taxon>
        <taxon>Pseudomonadati</taxon>
        <taxon>Planctomycetota</taxon>
        <taxon>Planctomycetia</taxon>
        <taxon>Pirellulales</taxon>
        <taxon>Lacipirellulaceae</taxon>
        <taxon>Bythopirellula</taxon>
    </lineage>
</organism>
<gene>
    <name evidence="3" type="ORF">Pla144_29710</name>
</gene>
<dbReference type="SMART" id="SM00327">
    <property type="entry name" value="VWA"/>
    <property type="match status" value="1"/>
</dbReference>
<feature type="domain" description="VWFA" evidence="2">
    <location>
        <begin position="93"/>
        <end position="284"/>
    </location>
</feature>
<accession>A0A5C6CSG2</accession>
<evidence type="ECO:0000256" key="1">
    <source>
        <dbReference type="SAM" id="Phobius"/>
    </source>
</evidence>
<dbReference type="Gene3D" id="3.40.50.410">
    <property type="entry name" value="von Willebrand factor, type A domain"/>
    <property type="match status" value="1"/>
</dbReference>
<dbReference type="AlphaFoldDB" id="A0A5C6CSG2"/>
<name>A0A5C6CSG2_9BACT</name>
<evidence type="ECO:0000313" key="3">
    <source>
        <dbReference type="EMBL" id="TWU25759.1"/>
    </source>
</evidence>
<keyword evidence="1" id="KW-0812">Transmembrane</keyword>
<keyword evidence="1" id="KW-1133">Transmembrane helix</keyword>
<dbReference type="InterPro" id="IPR013783">
    <property type="entry name" value="Ig-like_fold"/>
</dbReference>
<feature type="transmembrane region" description="Helical" evidence="1">
    <location>
        <begin position="12"/>
        <end position="30"/>
    </location>
</feature>
<evidence type="ECO:0000259" key="2">
    <source>
        <dbReference type="SMART" id="SM00327"/>
    </source>
</evidence>
<dbReference type="InterPro" id="IPR024163">
    <property type="entry name" value="Aerotolerance_reg_N"/>
</dbReference>
<dbReference type="InterPro" id="IPR002035">
    <property type="entry name" value="VWF_A"/>
</dbReference>
<dbReference type="SUPFAM" id="SSF53300">
    <property type="entry name" value="vWA-like"/>
    <property type="match status" value="1"/>
</dbReference>
<dbReference type="Pfam" id="PF13519">
    <property type="entry name" value="VWA_2"/>
    <property type="match status" value="1"/>
</dbReference>
<feature type="transmembrane region" description="Helical" evidence="1">
    <location>
        <begin position="65"/>
        <end position="86"/>
    </location>
</feature>
<reference evidence="3 4" key="1">
    <citation type="submission" date="2019-02" db="EMBL/GenBank/DDBJ databases">
        <title>Deep-cultivation of Planctomycetes and their phenomic and genomic characterization uncovers novel biology.</title>
        <authorList>
            <person name="Wiegand S."/>
            <person name="Jogler M."/>
            <person name="Boedeker C."/>
            <person name="Pinto D."/>
            <person name="Vollmers J."/>
            <person name="Rivas-Marin E."/>
            <person name="Kohn T."/>
            <person name="Peeters S.H."/>
            <person name="Heuer A."/>
            <person name="Rast P."/>
            <person name="Oberbeckmann S."/>
            <person name="Bunk B."/>
            <person name="Jeske O."/>
            <person name="Meyerdierks A."/>
            <person name="Storesund J.E."/>
            <person name="Kallscheuer N."/>
            <person name="Luecker S."/>
            <person name="Lage O.M."/>
            <person name="Pohl T."/>
            <person name="Merkel B.J."/>
            <person name="Hornburger P."/>
            <person name="Mueller R.-W."/>
            <person name="Bruemmer F."/>
            <person name="Labrenz M."/>
            <person name="Spormann A.M."/>
            <person name="Op Den Camp H."/>
            <person name="Overmann J."/>
            <person name="Amann R."/>
            <person name="Jetten M.S.M."/>
            <person name="Mascher T."/>
            <person name="Medema M.H."/>
            <person name="Devos D.P."/>
            <person name="Kaster A.-K."/>
            <person name="Ovreas L."/>
            <person name="Rohde M."/>
            <person name="Galperin M.Y."/>
            <person name="Jogler C."/>
        </authorList>
    </citation>
    <scope>NUCLEOTIDE SEQUENCE [LARGE SCALE GENOMIC DNA]</scope>
    <source>
        <strain evidence="3 4">Pla144</strain>
    </source>
</reference>
<dbReference type="Gene3D" id="2.60.40.10">
    <property type="entry name" value="Immunoglobulins"/>
    <property type="match status" value="1"/>
</dbReference>
<dbReference type="EMBL" id="SJPS01000004">
    <property type="protein sequence ID" value="TWU25759.1"/>
    <property type="molecule type" value="Genomic_DNA"/>
</dbReference>
<dbReference type="PANTHER" id="PTHR37464:SF1">
    <property type="entry name" value="BLL2463 PROTEIN"/>
    <property type="match status" value="1"/>
</dbReference>
<dbReference type="RefSeq" id="WP_146451338.1">
    <property type="nucleotide sequence ID" value="NZ_SJPS01000004.1"/>
</dbReference>
<dbReference type="Proteomes" id="UP000318437">
    <property type="component" value="Unassembled WGS sequence"/>
</dbReference>
<proteinExistence type="predicted"/>
<keyword evidence="1" id="KW-0472">Membrane</keyword>
<dbReference type="PANTHER" id="PTHR37464">
    <property type="entry name" value="BLL2463 PROTEIN"/>
    <property type="match status" value="1"/>
</dbReference>
<evidence type="ECO:0000313" key="4">
    <source>
        <dbReference type="Proteomes" id="UP000318437"/>
    </source>
</evidence>
<dbReference type="InterPro" id="IPR036465">
    <property type="entry name" value="vWFA_dom_sf"/>
</dbReference>
<sequence length="678" mass="75580">MDSLFRNSLGPTAWIIMGMIPPAIFALYFLKLKRQPLEVPSTYLWHRVVEDLHVNSLWQRLRKSLLLFLQLLVVCLAILAILRPGWRGETLQGQQFILLVDNSASMSTGDGENGRSRLVDAKQRVGAMIDQMDSDMTAMIISFAEQPNVVQEFTNNRRQLRDALDRILPSSAQTDLTGALRLADGFANPGRVTIEDENAEYEVTDQQEIELFILSDGRFAGVEDFSLGNLQPMFLPIGSLTAENLAITALNTRQGEERPEVVQAFVQVSNFGSSDRSAVVELYLNDQLVDAAEVKVPAGESASTTFNLSKEAEGELRAVIDPGKNSVDGLKLDNTAYAVLENRRDSRVLLVTPGNASLEAALTTERAQRLAKVEKIAPAALESVDFKRQSQTEYYDLIIFDQCTPEIMPQANTLFIGTLPPGKHWNKEETAEKVFGPQIVDWERNHPLLSLLELGGIQIADAVIVQPPLGGRVLVDSTDGPLIAVAPRDHYEDVVIGFEIVGTNAAGERTFNTDWPRKHSFPGFWLNALEHFAGNSEDSQLVNRPEKMVELKLSPTEENVEVVLPDGTRQNVAVDESGRLNFQDTEQLGIYDILVGGRMVKRFAVNLFDRRESDIALRVRQAGEDNLNTIEGLAIGYVDVAAQSPQAEVRRELWKPLLLLALFVLVLEWYIYNRRVYI</sequence>
<dbReference type="Pfam" id="PF07584">
    <property type="entry name" value="BatA"/>
    <property type="match status" value="1"/>
</dbReference>
<dbReference type="OrthoDB" id="5289914at2"/>